<protein>
    <recommendedName>
        <fullName evidence="2">HIT domain-containing protein</fullName>
    </recommendedName>
</protein>
<evidence type="ECO:0000256" key="1">
    <source>
        <dbReference type="PROSITE-ProRule" id="PRU00464"/>
    </source>
</evidence>
<organism evidence="3 4">
    <name type="scientific">Photorhabdus stackebrandtii</name>
    <dbReference type="NCBI Taxonomy" id="1123042"/>
    <lineage>
        <taxon>Bacteria</taxon>
        <taxon>Pseudomonadati</taxon>
        <taxon>Pseudomonadota</taxon>
        <taxon>Gammaproteobacteria</taxon>
        <taxon>Enterobacterales</taxon>
        <taxon>Morganellaceae</taxon>
        <taxon>Photorhabdus</taxon>
    </lineage>
</organism>
<dbReference type="GO" id="GO:0009117">
    <property type="term" value="P:nucleotide metabolic process"/>
    <property type="evidence" value="ECO:0007669"/>
    <property type="project" value="TreeGrafter"/>
</dbReference>
<evidence type="ECO:0000313" key="3">
    <source>
        <dbReference type="EMBL" id="NHB98781.1"/>
    </source>
</evidence>
<dbReference type="SUPFAM" id="SSF54197">
    <property type="entry name" value="HIT-like"/>
    <property type="match status" value="1"/>
</dbReference>
<dbReference type="Proteomes" id="UP000547931">
    <property type="component" value="Unassembled WGS sequence"/>
</dbReference>
<dbReference type="PRINTS" id="PR00332">
    <property type="entry name" value="HISTRIAD"/>
</dbReference>
<dbReference type="Pfam" id="PF01230">
    <property type="entry name" value="HIT"/>
    <property type="match status" value="1"/>
</dbReference>
<dbReference type="InterPro" id="IPR011146">
    <property type="entry name" value="HIT-like"/>
</dbReference>
<proteinExistence type="predicted"/>
<reference evidence="3 4" key="1">
    <citation type="submission" date="2018-02" db="EMBL/GenBank/DDBJ databases">
        <authorList>
            <person name="Machado R.A."/>
        </authorList>
    </citation>
    <scope>NUCLEOTIDE SEQUENCE [LARGE SCALE GENOMIC DNA]</scope>
    <source>
        <strain evidence="3 4">DSM 23271</strain>
    </source>
</reference>
<gene>
    <name evidence="3" type="ORF">C5470_21725</name>
</gene>
<feature type="domain" description="HIT" evidence="2">
    <location>
        <begin position="5"/>
        <end position="78"/>
    </location>
</feature>
<dbReference type="AlphaFoldDB" id="A0A7X5QQN9"/>
<dbReference type="PROSITE" id="PS51084">
    <property type="entry name" value="HIT_2"/>
    <property type="match status" value="1"/>
</dbReference>
<keyword evidence="4" id="KW-1185">Reference proteome</keyword>
<evidence type="ECO:0000313" key="4">
    <source>
        <dbReference type="Proteomes" id="UP000547931"/>
    </source>
</evidence>
<dbReference type="Gene3D" id="3.30.428.10">
    <property type="entry name" value="HIT-like"/>
    <property type="match status" value="1"/>
</dbReference>
<dbReference type="InterPro" id="IPR001310">
    <property type="entry name" value="Histidine_triad_HIT"/>
</dbReference>
<comment type="caution">
    <text evidence="3">The sequence shown here is derived from an EMBL/GenBank/DDBJ whole genome shotgun (WGS) entry which is preliminary data.</text>
</comment>
<dbReference type="PANTHER" id="PTHR46648:SF1">
    <property type="entry name" value="ADENOSINE 5'-MONOPHOSPHORAMIDASE HNT1"/>
    <property type="match status" value="1"/>
</dbReference>
<name>A0A7X5QQN9_9GAMM</name>
<dbReference type="PANTHER" id="PTHR46648">
    <property type="entry name" value="HIT FAMILY PROTEIN 1"/>
    <property type="match status" value="1"/>
</dbReference>
<dbReference type="InterPro" id="IPR036265">
    <property type="entry name" value="HIT-like_sf"/>
</dbReference>
<comment type="caution">
    <text evidence="1">Lacks conserved residue(s) required for the propagation of feature annotation.</text>
</comment>
<sequence length="78" mass="8716">MSNCIFCEIITRKSPAHVIWEDNDYIAFLSIYPNTPGVTVVIPKKHYGSYAFELSDDNLSGLIIASKRGSDQLPGHYP</sequence>
<dbReference type="GO" id="GO:0003824">
    <property type="term" value="F:catalytic activity"/>
    <property type="evidence" value="ECO:0007669"/>
    <property type="project" value="InterPro"/>
</dbReference>
<evidence type="ECO:0000259" key="2">
    <source>
        <dbReference type="PROSITE" id="PS51084"/>
    </source>
</evidence>
<accession>A0A7X5QQN9</accession>
<dbReference type="EMBL" id="PUJV01000076">
    <property type="protein sequence ID" value="NHB98781.1"/>
    <property type="molecule type" value="Genomic_DNA"/>
</dbReference>